<dbReference type="Proteomes" id="UP000294547">
    <property type="component" value="Unassembled WGS sequence"/>
</dbReference>
<dbReference type="OrthoDB" id="7335270at2"/>
<feature type="transmembrane region" description="Helical" evidence="1">
    <location>
        <begin position="282"/>
        <end position="307"/>
    </location>
</feature>
<dbReference type="AlphaFoldDB" id="A0A4R6RLC1"/>
<organism evidence="2 3">
    <name type="scientific">Oharaeibacter diazotrophicus</name>
    <dbReference type="NCBI Taxonomy" id="1920512"/>
    <lineage>
        <taxon>Bacteria</taxon>
        <taxon>Pseudomonadati</taxon>
        <taxon>Pseudomonadota</taxon>
        <taxon>Alphaproteobacteria</taxon>
        <taxon>Hyphomicrobiales</taxon>
        <taxon>Pleomorphomonadaceae</taxon>
        <taxon>Oharaeibacter</taxon>
    </lineage>
</organism>
<gene>
    <name evidence="2" type="ORF">EDD54_0789</name>
</gene>
<feature type="transmembrane region" description="Helical" evidence="1">
    <location>
        <begin position="78"/>
        <end position="100"/>
    </location>
</feature>
<evidence type="ECO:0000313" key="2">
    <source>
        <dbReference type="EMBL" id="TDP86905.1"/>
    </source>
</evidence>
<feature type="transmembrane region" description="Helical" evidence="1">
    <location>
        <begin position="179"/>
        <end position="202"/>
    </location>
</feature>
<keyword evidence="3" id="KW-1185">Reference proteome</keyword>
<evidence type="ECO:0000313" key="3">
    <source>
        <dbReference type="Proteomes" id="UP000294547"/>
    </source>
</evidence>
<dbReference type="EMBL" id="SNXY01000006">
    <property type="protein sequence ID" value="TDP86905.1"/>
    <property type="molecule type" value="Genomic_DNA"/>
</dbReference>
<keyword evidence="1" id="KW-0812">Transmembrane</keyword>
<proteinExistence type="predicted"/>
<name>A0A4R6RLC1_9HYPH</name>
<feature type="transmembrane region" description="Helical" evidence="1">
    <location>
        <begin position="46"/>
        <end position="72"/>
    </location>
</feature>
<dbReference type="InterPro" id="IPR018710">
    <property type="entry name" value="DUF2232"/>
</dbReference>
<keyword evidence="1" id="KW-1133">Transmembrane helix</keyword>
<accession>A0A4R6RLC1</accession>
<sequence length="328" mass="33264">MNPNALPIGLAGGIAAALLFSAVLGGGALGLPLFALCPLPLAIAGLGWGTTAAVVAALVGAAGSAAVAGYAIDPASAPYAGLLFALLAGPTAWFAHLAGLARPVDPARPDAGLEWYPLGRVFLALTVGTILALIVAGAVVGIDVDAVAEAMADRILEMAANTGETGMPSKADMVDVARFYVRLMPATVTMVWLSLIAFDLWLAGRIVRISGRLRRPWTPVSEAVDLPKAPIAVFVVALFAVPVEGPVGLVAGAVAGGLAMAYALIGFAVVHVKLRAHPARQIILATLYGGTFLFSLPLIPIAIVGMADTVFGFRAKRLAAGAPPAGRT</sequence>
<feature type="transmembrane region" description="Helical" evidence="1">
    <location>
        <begin position="247"/>
        <end position="270"/>
    </location>
</feature>
<feature type="transmembrane region" description="Helical" evidence="1">
    <location>
        <begin position="121"/>
        <end position="142"/>
    </location>
</feature>
<protein>
    <submittedName>
        <fullName evidence="2">Putative membrane protein DUF2232</fullName>
    </submittedName>
</protein>
<dbReference type="RefSeq" id="WP_126536383.1">
    <property type="nucleotide sequence ID" value="NZ_BSPM01000008.1"/>
</dbReference>
<reference evidence="2 3" key="1">
    <citation type="submission" date="2019-03" db="EMBL/GenBank/DDBJ databases">
        <title>Genomic Encyclopedia of Type Strains, Phase IV (KMG-IV): sequencing the most valuable type-strain genomes for metagenomic binning, comparative biology and taxonomic classification.</title>
        <authorList>
            <person name="Goeker M."/>
        </authorList>
    </citation>
    <scope>NUCLEOTIDE SEQUENCE [LARGE SCALE GENOMIC DNA]</scope>
    <source>
        <strain evidence="2 3">DSM 102969</strain>
    </source>
</reference>
<dbReference type="Pfam" id="PF09991">
    <property type="entry name" value="DUF2232"/>
    <property type="match status" value="1"/>
</dbReference>
<comment type="caution">
    <text evidence="2">The sequence shown here is derived from an EMBL/GenBank/DDBJ whole genome shotgun (WGS) entry which is preliminary data.</text>
</comment>
<evidence type="ECO:0000256" key="1">
    <source>
        <dbReference type="SAM" id="Phobius"/>
    </source>
</evidence>
<feature type="transmembrane region" description="Helical" evidence="1">
    <location>
        <begin position="6"/>
        <end position="34"/>
    </location>
</feature>
<keyword evidence="1" id="KW-0472">Membrane</keyword>